<accession>M2YLP9</accession>
<dbReference type="AlphaFoldDB" id="M2YLP9"/>
<sequence length="192" mass="22581">MSLDSAMSKLAISYSPKKDKSKRRTCPSLPNEIWSGIGKLVVDNDSDFTSKDLRKLDWKLDTQVYEPPITKVCRYLRKELLIYYYQTRVNVSMGVYDRNSGHRSLDQVRLVGRDLRIVGPENRKHIGHVTLCWTVDRIRRRKEQALLRFGKRALGFVEDAWDLKVKLELVRVENGGQRDRRTYFYFKVVLLN</sequence>
<name>M2YLP9_DOTSN</name>
<evidence type="ECO:0000313" key="1">
    <source>
        <dbReference type="EMBL" id="EME42835.1"/>
    </source>
</evidence>
<reference evidence="2" key="1">
    <citation type="journal article" date="2012" name="PLoS Genet.">
        <title>The genomes of the fungal plant pathogens Cladosporium fulvum and Dothistroma septosporum reveal adaptation to different hosts and lifestyles but also signatures of common ancestry.</title>
        <authorList>
            <person name="de Wit P.J.G.M."/>
            <person name="van der Burgt A."/>
            <person name="Oekmen B."/>
            <person name="Stergiopoulos I."/>
            <person name="Abd-Elsalam K.A."/>
            <person name="Aerts A.L."/>
            <person name="Bahkali A.H."/>
            <person name="Beenen H.G."/>
            <person name="Chettri P."/>
            <person name="Cox M.P."/>
            <person name="Datema E."/>
            <person name="de Vries R.P."/>
            <person name="Dhillon B."/>
            <person name="Ganley A.R."/>
            <person name="Griffiths S.A."/>
            <person name="Guo Y."/>
            <person name="Hamelin R.C."/>
            <person name="Henrissat B."/>
            <person name="Kabir M.S."/>
            <person name="Jashni M.K."/>
            <person name="Kema G."/>
            <person name="Klaubauf S."/>
            <person name="Lapidus A."/>
            <person name="Levasseur A."/>
            <person name="Lindquist E."/>
            <person name="Mehrabi R."/>
            <person name="Ohm R.A."/>
            <person name="Owen T.J."/>
            <person name="Salamov A."/>
            <person name="Schwelm A."/>
            <person name="Schijlen E."/>
            <person name="Sun H."/>
            <person name="van den Burg H.A."/>
            <person name="van Ham R.C.H.J."/>
            <person name="Zhang S."/>
            <person name="Goodwin S.B."/>
            <person name="Grigoriev I.V."/>
            <person name="Collemare J."/>
            <person name="Bradshaw R.E."/>
        </authorList>
    </citation>
    <scope>NUCLEOTIDE SEQUENCE [LARGE SCALE GENOMIC DNA]</scope>
    <source>
        <strain evidence="2">NZE10 / CBS 128990</strain>
    </source>
</reference>
<dbReference type="eggNOG" id="ENOG502R2HY">
    <property type="taxonomic scope" value="Eukaryota"/>
</dbReference>
<protein>
    <submittedName>
        <fullName evidence="1">Uncharacterized protein</fullName>
    </submittedName>
</protein>
<evidence type="ECO:0000313" key="2">
    <source>
        <dbReference type="Proteomes" id="UP000016933"/>
    </source>
</evidence>
<dbReference type="EMBL" id="KB446540">
    <property type="protein sequence ID" value="EME42835.1"/>
    <property type="molecule type" value="Genomic_DNA"/>
</dbReference>
<keyword evidence="2" id="KW-1185">Reference proteome</keyword>
<dbReference type="HOGENOM" id="CLU_1415133_0_0_1"/>
<dbReference type="Proteomes" id="UP000016933">
    <property type="component" value="Unassembled WGS sequence"/>
</dbReference>
<dbReference type="OrthoDB" id="3646601at2759"/>
<reference evidence="1 2" key="2">
    <citation type="journal article" date="2012" name="PLoS Pathog.">
        <title>Diverse lifestyles and strategies of plant pathogenesis encoded in the genomes of eighteen Dothideomycetes fungi.</title>
        <authorList>
            <person name="Ohm R.A."/>
            <person name="Feau N."/>
            <person name="Henrissat B."/>
            <person name="Schoch C.L."/>
            <person name="Horwitz B.A."/>
            <person name="Barry K.W."/>
            <person name="Condon B.J."/>
            <person name="Copeland A.C."/>
            <person name="Dhillon B."/>
            <person name="Glaser F."/>
            <person name="Hesse C.N."/>
            <person name="Kosti I."/>
            <person name="LaButti K."/>
            <person name="Lindquist E.A."/>
            <person name="Lucas S."/>
            <person name="Salamov A.A."/>
            <person name="Bradshaw R.E."/>
            <person name="Ciuffetti L."/>
            <person name="Hamelin R.C."/>
            <person name="Kema G.H.J."/>
            <person name="Lawrence C."/>
            <person name="Scott J.A."/>
            <person name="Spatafora J.W."/>
            <person name="Turgeon B.G."/>
            <person name="de Wit P.J.G.M."/>
            <person name="Zhong S."/>
            <person name="Goodwin S.B."/>
            <person name="Grigoriev I.V."/>
        </authorList>
    </citation>
    <scope>NUCLEOTIDE SEQUENCE [LARGE SCALE GENOMIC DNA]</scope>
    <source>
        <strain evidence="2">NZE10 / CBS 128990</strain>
    </source>
</reference>
<proteinExistence type="predicted"/>
<organism evidence="1 2">
    <name type="scientific">Dothistroma septosporum (strain NZE10 / CBS 128990)</name>
    <name type="common">Red band needle blight fungus</name>
    <name type="synonym">Mycosphaerella pini</name>
    <dbReference type="NCBI Taxonomy" id="675120"/>
    <lineage>
        <taxon>Eukaryota</taxon>
        <taxon>Fungi</taxon>
        <taxon>Dikarya</taxon>
        <taxon>Ascomycota</taxon>
        <taxon>Pezizomycotina</taxon>
        <taxon>Dothideomycetes</taxon>
        <taxon>Dothideomycetidae</taxon>
        <taxon>Mycosphaerellales</taxon>
        <taxon>Mycosphaerellaceae</taxon>
        <taxon>Dothistroma</taxon>
    </lineage>
</organism>
<gene>
    <name evidence="1" type="ORF">DOTSEDRAFT_24850</name>
</gene>